<dbReference type="InterPro" id="IPR033463">
    <property type="entry name" value="sCache_3"/>
</dbReference>
<keyword evidence="2" id="KW-1003">Cell membrane</keyword>
<dbReference type="GO" id="GO:0006935">
    <property type="term" value="P:chemotaxis"/>
    <property type="evidence" value="ECO:0007669"/>
    <property type="project" value="InterPro"/>
</dbReference>
<dbReference type="PROSITE" id="PS50885">
    <property type="entry name" value="HAMP"/>
    <property type="match status" value="1"/>
</dbReference>
<keyword evidence="6 8" id="KW-0807">Transducer</keyword>
<dbReference type="Gene3D" id="3.30.450.20">
    <property type="entry name" value="PAS domain"/>
    <property type="match status" value="1"/>
</dbReference>
<dbReference type="SMART" id="SM00304">
    <property type="entry name" value="HAMP"/>
    <property type="match status" value="1"/>
</dbReference>
<evidence type="ECO:0000256" key="9">
    <source>
        <dbReference type="SAM" id="Phobius"/>
    </source>
</evidence>
<dbReference type="InterPro" id="IPR029151">
    <property type="entry name" value="Sensor-like_sf"/>
</dbReference>
<evidence type="ECO:0000256" key="4">
    <source>
        <dbReference type="ARBA" id="ARBA00022989"/>
    </source>
</evidence>
<dbReference type="PROSITE" id="PS50111">
    <property type="entry name" value="CHEMOTAXIS_TRANSDUC_2"/>
    <property type="match status" value="1"/>
</dbReference>
<keyword evidence="5 9" id="KW-0472">Membrane</keyword>
<dbReference type="InterPro" id="IPR003660">
    <property type="entry name" value="HAMP_dom"/>
</dbReference>
<feature type="transmembrane region" description="Helical" evidence="9">
    <location>
        <begin position="290"/>
        <end position="313"/>
    </location>
</feature>
<dbReference type="SUPFAM" id="SSF103190">
    <property type="entry name" value="Sensory domain-like"/>
    <property type="match status" value="2"/>
</dbReference>
<comment type="similarity">
    <text evidence="7">Belongs to the methyl-accepting chemotaxis (MCP) protein family.</text>
</comment>
<evidence type="ECO:0000313" key="13">
    <source>
        <dbReference type="Proteomes" id="UP000242520"/>
    </source>
</evidence>
<dbReference type="STRING" id="1123350.SAMN02744040_02054"/>
<dbReference type="PANTHER" id="PTHR32089:SF112">
    <property type="entry name" value="LYSOZYME-LIKE PROTEIN-RELATED"/>
    <property type="match status" value="1"/>
</dbReference>
<feature type="domain" description="HAMP" evidence="11">
    <location>
        <begin position="314"/>
        <end position="366"/>
    </location>
</feature>
<evidence type="ECO:0000256" key="3">
    <source>
        <dbReference type="ARBA" id="ARBA00022692"/>
    </source>
</evidence>
<feature type="domain" description="Methyl-accepting transducer" evidence="10">
    <location>
        <begin position="385"/>
        <end position="656"/>
    </location>
</feature>
<organism evidence="12 13">
    <name type="scientific">Tepidibacter thalassicus DSM 15285</name>
    <dbReference type="NCBI Taxonomy" id="1123350"/>
    <lineage>
        <taxon>Bacteria</taxon>
        <taxon>Bacillati</taxon>
        <taxon>Bacillota</taxon>
        <taxon>Clostridia</taxon>
        <taxon>Peptostreptococcales</taxon>
        <taxon>Peptostreptococcaceae</taxon>
        <taxon>Tepidibacter</taxon>
    </lineage>
</organism>
<dbReference type="Pfam" id="PF00672">
    <property type="entry name" value="HAMP"/>
    <property type="match status" value="1"/>
</dbReference>
<dbReference type="OrthoDB" id="369336at2"/>
<dbReference type="SUPFAM" id="SSF58104">
    <property type="entry name" value="Methyl-accepting chemotaxis protein (MCP) signaling domain"/>
    <property type="match status" value="1"/>
</dbReference>
<evidence type="ECO:0000256" key="5">
    <source>
        <dbReference type="ARBA" id="ARBA00023136"/>
    </source>
</evidence>
<proteinExistence type="inferred from homology"/>
<evidence type="ECO:0000256" key="6">
    <source>
        <dbReference type="ARBA" id="ARBA00023224"/>
    </source>
</evidence>
<dbReference type="EMBL" id="FQXH01000028">
    <property type="protein sequence ID" value="SHH46469.1"/>
    <property type="molecule type" value="Genomic_DNA"/>
</dbReference>
<dbReference type="RefSeq" id="WP_072726108.1">
    <property type="nucleotide sequence ID" value="NZ_FQXH01000028.1"/>
</dbReference>
<evidence type="ECO:0000256" key="8">
    <source>
        <dbReference type="PROSITE-ProRule" id="PRU00284"/>
    </source>
</evidence>
<dbReference type="PANTHER" id="PTHR32089">
    <property type="entry name" value="METHYL-ACCEPTING CHEMOTAXIS PROTEIN MCPB"/>
    <property type="match status" value="1"/>
</dbReference>
<dbReference type="CDD" id="cd11386">
    <property type="entry name" value="MCP_signal"/>
    <property type="match status" value="1"/>
</dbReference>
<evidence type="ECO:0000256" key="2">
    <source>
        <dbReference type="ARBA" id="ARBA00022475"/>
    </source>
</evidence>
<dbReference type="PRINTS" id="PR00260">
    <property type="entry name" value="CHEMTRNSDUCR"/>
</dbReference>
<keyword evidence="3 9" id="KW-0812">Transmembrane</keyword>
<dbReference type="InterPro" id="IPR004090">
    <property type="entry name" value="Chemotax_Me-accpt_rcpt"/>
</dbReference>
<evidence type="ECO:0000313" key="12">
    <source>
        <dbReference type="EMBL" id="SHH46469.1"/>
    </source>
</evidence>
<dbReference type="Proteomes" id="UP000242520">
    <property type="component" value="Unassembled WGS sequence"/>
</dbReference>
<accession>A0A1M5T6W2</accession>
<dbReference type="Pfam" id="PF00015">
    <property type="entry name" value="MCPsignal"/>
    <property type="match status" value="1"/>
</dbReference>
<sequence>MKLKMKKSSIKFKITAVSLVVLFFTISVLTVLFVKALNNSMKKQMKEDGMALVEQLAYEIENSNLAVEEVDNLLKDKVIGVAHLIGKNKNISNEFLSEISKSIGVSEINVTNPEGIIIYSNLVGNIGYKYPEDHIVRPLLAGEKKEVIEPVRKSKLSQDYYKYGAVALDNGGIVQVGIIANKIESIKSNINVQSIIKKIGEKENVVYALVINKNLKAIAHSDKSRIGIELTDEGSKTAAVDGKPYSSEYMYKGTLPVYDVLLPLYKNGNHIGAVDIGLSMKNLELAYRTILIKALIVALLSFIVGGFILIRLIGRITNPLKDFAEISNKVADGDLTQNIEIKSNDEIGVLAVSFNRMIENLRDMTSKIQEVAINVSSYSQELLAASEQASTVSEQIAISTQDIAEGAENQANATNDVLSNIKEVVTSMDNIREEVNMLVNNADNTSKIATESRQKMENMIMQINVIKDSVNYTSNVMNDLDKASNEIGNILQVINDISEQTNLLALNAAIEAARAGESGKGFAVVADEIRKLAEQSRKSADQIRELITKTQENTKKALVSIEEGNMEAQKGEVIVEEVGNYLKEILGAVDLTKEKLYVANENVVNSNEKAQSIVNFVQEIERIATDSAANTQEVAASSEEQSATIEQITRSVEELSNMARGLEEIVKKFTLN</sequence>
<keyword evidence="4 9" id="KW-1133">Transmembrane helix</keyword>
<dbReference type="SMART" id="SM00283">
    <property type="entry name" value="MA"/>
    <property type="match status" value="1"/>
</dbReference>
<comment type="subcellular location">
    <subcellularLocation>
        <location evidence="1">Cell membrane</location>
        <topology evidence="1">Multi-pass membrane protein</topology>
    </subcellularLocation>
</comment>
<reference evidence="13" key="1">
    <citation type="submission" date="2016-11" db="EMBL/GenBank/DDBJ databases">
        <authorList>
            <person name="Varghese N."/>
            <person name="Submissions S."/>
        </authorList>
    </citation>
    <scope>NUCLEOTIDE SEQUENCE [LARGE SCALE GENOMIC DNA]</scope>
    <source>
        <strain evidence="13">DSM 15285</strain>
    </source>
</reference>
<dbReference type="GO" id="GO:0005886">
    <property type="term" value="C:plasma membrane"/>
    <property type="evidence" value="ECO:0007669"/>
    <property type="project" value="UniProtKB-SubCell"/>
</dbReference>
<protein>
    <submittedName>
        <fullName evidence="12">Methyl-accepting chemotaxis protein</fullName>
    </submittedName>
</protein>
<dbReference type="GO" id="GO:0007165">
    <property type="term" value="P:signal transduction"/>
    <property type="evidence" value="ECO:0007669"/>
    <property type="project" value="UniProtKB-KW"/>
</dbReference>
<dbReference type="Gene3D" id="6.10.340.10">
    <property type="match status" value="1"/>
</dbReference>
<dbReference type="InterPro" id="IPR004089">
    <property type="entry name" value="MCPsignal_dom"/>
</dbReference>
<name>A0A1M5T6W2_9FIRM</name>
<dbReference type="GO" id="GO:0004888">
    <property type="term" value="F:transmembrane signaling receptor activity"/>
    <property type="evidence" value="ECO:0007669"/>
    <property type="project" value="InterPro"/>
</dbReference>
<dbReference type="Pfam" id="PF17203">
    <property type="entry name" value="sCache_3_2"/>
    <property type="match status" value="1"/>
</dbReference>
<evidence type="ECO:0000259" key="10">
    <source>
        <dbReference type="PROSITE" id="PS50111"/>
    </source>
</evidence>
<dbReference type="CDD" id="cd06225">
    <property type="entry name" value="HAMP"/>
    <property type="match status" value="1"/>
</dbReference>
<dbReference type="Gene3D" id="1.10.287.950">
    <property type="entry name" value="Methyl-accepting chemotaxis protein"/>
    <property type="match status" value="1"/>
</dbReference>
<keyword evidence="13" id="KW-1185">Reference proteome</keyword>
<evidence type="ECO:0000256" key="7">
    <source>
        <dbReference type="ARBA" id="ARBA00029447"/>
    </source>
</evidence>
<dbReference type="AlphaFoldDB" id="A0A1M5T6W2"/>
<evidence type="ECO:0000256" key="1">
    <source>
        <dbReference type="ARBA" id="ARBA00004651"/>
    </source>
</evidence>
<evidence type="ECO:0000259" key="11">
    <source>
        <dbReference type="PROSITE" id="PS50885"/>
    </source>
</evidence>
<gene>
    <name evidence="12" type="ORF">SAMN02744040_02054</name>
</gene>